<keyword evidence="4" id="KW-1185">Reference proteome</keyword>
<proteinExistence type="predicted"/>
<gene>
    <name evidence="3" type="ORF">B0T24DRAFT_627173</name>
</gene>
<evidence type="ECO:0000256" key="2">
    <source>
        <dbReference type="SAM" id="MobiDB-lite"/>
    </source>
</evidence>
<feature type="compositionally biased region" description="Acidic residues" evidence="2">
    <location>
        <begin position="427"/>
        <end position="464"/>
    </location>
</feature>
<sequence length="464" mass="52365">MNPLQIDYNINCDGYALPPPGGDNILEDSEFDAYLAEGEAAEVAADSNDVNDFDFDAFLPDGILSNFEGGFDFSFGFMEPGMPEMADETATDEVAAAGGPLHVRILSTPIQAQAQSPLFGMIPPEVRSDIFAFALADYADPSPDAHYEAETCFTRPAYLAPRKTDTRLLRTCRAVYHEAWFLPFTMREQTHWLTGQERAPPEYVQHEQLSRLRTTLARITAQHGGEKVEIESLRVFAQMWALEDYALARLLRTPHLHPRRLTLTIRHADWWWWEQDEPLRFEGGWIGAVAEVLPASVRELRIELESLERKKDQVDGIAKQMADRWLFPRVDGEVLYPDATGKAVKISRWSGASTWNGRRWERDESAPGVVDYYIATVVFRPQRVVERLGGAVSDSAKQAAAGDAVSNPSNFGYHLLRLRAARAPMSDDSDEFEDESDEDEFDEDEDEDEDDEDDEDEDGSEDDE</sequence>
<dbReference type="AlphaFoldDB" id="A0AAE0K773"/>
<dbReference type="EMBL" id="JAULSN010000005">
    <property type="protein sequence ID" value="KAK3370837.1"/>
    <property type="molecule type" value="Genomic_DNA"/>
</dbReference>
<feature type="coiled-coil region" evidence="1">
    <location>
        <begin position="297"/>
        <end position="324"/>
    </location>
</feature>
<evidence type="ECO:0000256" key="1">
    <source>
        <dbReference type="SAM" id="Coils"/>
    </source>
</evidence>
<feature type="region of interest" description="Disordered" evidence="2">
    <location>
        <begin position="422"/>
        <end position="464"/>
    </location>
</feature>
<protein>
    <submittedName>
        <fullName evidence="3">Uncharacterized protein</fullName>
    </submittedName>
</protein>
<dbReference type="Proteomes" id="UP001287356">
    <property type="component" value="Unassembled WGS sequence"/>
</dbReference>
<organism evidence="3 4">
    <name type="scientific">Lasiosphaeria ovina</name>
    <dbReference type="NCBI Taxonomy" id="92902"/>
    <lineage>
        <taxon>Eukaryota</taxon>
        <taxon>Fungi</taxon>
        <taxon>Dikarya</taxon>
        <taxon>Ascomycota</taxon>
        <taxon>Pezizomycotina</taxon>
        <taxon>Sordariomycetes</taxon>
        <taxon>Sordariomycetidae</taxon>
        <taxon>Sordariales</taxon>
        <taxon>Lasiosphaeriaceae</taxon>
        <taxon>Lasiosphaeria</taxon>
    </lineage>
</organism>
<evidence type="ECO:0000313" key="4">
    <source>
        <dbReference type="Proteomes" id="UP001287356"/>
    </source>
</evidence>
<keyword evidence="1" id="KW-0175">Coiled coil</keyword>
<name>A0AAE0K773_9PEZI</name>
<comment type="caution">
    <text evidence="3">The sequence shown here is derived from an EMBL/GenBank/DDBJ whole genome shotgun (WGS) entry which is preliminary data.</text>
</comment>
<evidence type="ECO:0000313" key="3">
    <source>
        <dbReference type="EMBL" id="KAK3370837.1"/>
    </source>
</evidence>
<reference evidence="3" key="1">
    <citation type="journal article" date="2023" name="Mol. Phylogenet. Evol.">
        <title>Genome-scale phylogeny and comparative genomics of the fungal order Sordariales.</title>
        <authorList>
            <person name="Hensen N."/>
            <person name="Bonometti L."/>
            <person name="Westerberg I."/>
            <person name="Brannstrom I.O."/>
            <person name="Guillou S."/>
            <person name="Cros-Aarteil S."/>
            <person name="Calhoun S."/>
            <person name="Haridas S."/>
            <person name="Kuo A."/>
            <person name="Mondo S."/>
            <person name="Pangilinan J."/>
            <person name="Riley R."/>
            <person name="LaButti K."/>
            <person name="Andreopoulos B."/>
            <person name="Lipzen A."/>
            <person name="Chen C."/>
            <person name="Yan M."/>
            <person name="Daum C."/>
            <person name="Ng V."/>
            <person name="Clum A."/>
            <person name="Steindorff A."/>
            <person name="Ohm R.A."/>
            <person name="Martin F."/>
            <person name="Silar P."/>
            <person name="Natvig D.O."/>
            <person name="Lalanne C."/>
            <person name="Gautier V."/>
            <person name="Ament-Velasquez S.L."/>
            <person name="Kruys A."/>
            <person name="Hutchinson M.I."/>
            <person name="Powell A.J."/>
            <person name="Barry K."/>
            <person name="Miller A.N."/>
            <person name="Grigoriev I.V."/>
            <person name="Debuchy R."/>
            <person name="Gladieux P."/>
            <person name="Hiltunen Thoren M."/>
            <person name="Johannesson H."/>
        </authorList>
    </citation>
    <scope>NUCLEOTIDE SEQUENCE</scope>
    <source>
        <strain evidence="3">CBS 958.72</strain>
    </source>
</reference>
<accession>A0AAE0K773</accession>
<reference evidence="3" key="2">
    <citation type="submission" date="2023-06" db="EMBL/GenBank/DDBJ databases">
        <authorList>
            <consortium name="Lawrence Berkeley National Laboratory"/>
            <person name="Haridas S."/>
            <person name="Hensen N."/>
            <person name="Bonometti L."/>
            <person name="Westerberg I."/>
            <person name="Brannstrom I.O."/>
            <person name="Guillou S."/>
            <person name="Cros-Aarteil S."/>
            <person name="Calhoun S."/>
            <person name="Kuo A."/>
            <person name="Mondo S."/>
            <person name="Pangilinan J."/>
            <person name="Riley R."/>
            <person name="Labutti K."/>
            <person name="Andreopoulos B."/>
            <person name="Lipzen A."/>
            <person name="Chen C."/>
            <person name="Yanf M."/>
            <person name="Daum C."/>
            <person name="Ng V."/>
            <person name="Clum A."/>
            <person name="Steindorff A."/>
            <person name="Ohm R."/>
            <person name="Martin F."/>
            <person name="Silar P."/>
            <person name="Natvig D."/>
            <person name="Lalanne C."/>
            <person name="Gautier V."/>
            <person name="Ament-Velasquez S.L."/>
            <person name="Kruys A."/>
            <person name="Hutchinson M.I."/>
            <person name="Powell A.J."/>
            <person name="Barry K."/>
            <person name="Miller A.N."/>
            <person name="Grigoriev I.V."/>
            <person name="Debuchy R."/>
            <person name="Gladieux P."/>
            <person name="Thoren M.H."/>
            <person name="Johannesson H."/>
        </authorList>
    </citation>
    <scope>NUCLEOTIDE SEQUENCE</scope>
    <source>
        <strain evidence="3">CBS 958.72</strain>
    </source>
</reference>